<evidence type="ECO:0000313" key="3">
    <source>
        <dbReference type="Proteomes" id="UP000690515"/>
    </source>
</evidence>
<dbReference type="RefSeq" id="WP_215819880.1">
    <property type="nucleotide sequence ID" value="NZ_JAGSOY010000024.1"/>
</dbReference>
<dbReference type="GO" id="GO:0051213">
    <property type="term" value="F:dioxygenase activity"/>
    <property type="evidence" value="ECO:0007669"/>
    <property type="project" value="UniProtKB-KW"/>
</dbReference>
<accession>A0ABS5ZEI3</accession>
<evidence type="ECO:0000313" key="2">
    <source>
        <dbReference type="EMBL" id="MBU2711721.1"/>
    </source>
</evidence>
<name>A0ABS5ZEI3_9GAMM</name>
<keyword evidence="2" id="KW-0560">Oxidoreductase</keyword>
<keyword evidence="3" id="KW-1185">Reference proteome</keyword>
<sequence>MESRKQSVLALKKQGYSVLCQVIDPAILPPIPQLVDQIHHHAEMGLEDPFSSYYLRHRYDQGVLYDLYQRHPEFQSLAKQHRVLDVLEGVLGPDIFLYENSLVYKPKNKVNAVPWHQDFISRPHEPKKYVVWMALDDVQVSNDALKVIPVSHQKGYLPWHRVKGETHHDRLDTRYIDESAAKYVELKAGDVLIFDAMLCHSSDEVNVVTNRRAYRVSYQGIASIYTPRGSPLMMRGGNPSSLQSRYSKQQVDLPQKSWFAQAIK</sequence>
<dbReference type="SUPFAM" id="SSF51197">
    <property type="entry name" value="Clavaminate synthase-like"/>
    <property type="match status" value="1"/>
</dbReference>
<dbReference type="Pfam" id="PF05721">
    <property type="entry name" value="PhyH"/>
    <property type="match status" value="1"/>
</dbReference>
<proteinExistence type="predicted"/>
<gene>
    <name evidence="2" type="ORF">KCG35_11680</name>
</gene>
<comment type="caution">
    <text evidence="2">The sequence shown here is derived from an EMBL/GenBank/DDBJ whole genome shotgun (WGS) entry which is preliminary data.</text>
</comment>
<dbReference type="Proteomes" id="UP000690515">
    <property type="component" value="Unassembled WGS sequence"/>
</dbReference>
<dbReference type="EMBL" id="JAGSOY010000024">
    <property type="protein sequence ID" value="MBU2711721.1"/>
    <property type="molecule type" value="Genomic_DNA"/>
</dbReference>
<comment type="cofactor">
    <cofactor evidence="1">
        <name>Fe(2+)</name>
        <dbReference type="ChEBI" id="CHEBI:29033"/>
    </cofactor>
</comment>
<keyword evidence="2" id="KW-0223">Dioxygenase</keyword>
<evidence type="ECO:0000256" key="1">
    <source>
        <dbReference type="ARBA" id="ARBA00001954"/>
    </source>
</evidence>
<reference evidence="2 3" key="1">
    <citation type="submission" date="2021-04" db="EMBL/GenBank/DDBJ databases">
        <authorList>
            <person name="Pira H."/>
            <person name="Risdian C."/>
            <person name="Wink J."/>
        </authorList>
    </citation>
    <scope>NUCLEOTIDE SEQUENCE [LARGE SCALE GENOMIC DNA]</scope>
    <source>
        <strain evidence="2 3">WH53</strain>
    </source>
</reference>
<organism evidence="2 3">
    <name type="scientific">Zooshikella harenae</name>
    <dbReference type="NCBI Taxonomy" id="2827238"/>
    <lineage>
        <taxon>Bacteria</taxon>
        <taxon>Pseudomonadati</taxon>
        <taxon>Pseudomonadota</taxon>
        <taxon>Gammaproteobacteria</taxon>
        <taxon>Oceanospirillales</taxon>
        <taxon>Zooshikellaceae</taxon>
        <taxon>Zooshikella</taxon>
    </lineage>
</organism>
<dbReference type="Gene3D" id="2.60.120.620">
    <property type="entry name" value="q2cbj1_9rhob like domain"/>
    <property type="match status" value="1"/>
</dbReference>
<dbReference type="PANTHER" id="PTHR20883">
    <property type="entry name" value="PHYTANOYL-COA DIOXYGENASE DOMAIN CONTAINING 1"/>
    <property type="match status" value="1"/>
</dbReference>
<dbReference type="PANTHER" id="PTHR20883:SF48">
    <property type="entry name" value="ECTOINE DIOXYGENASE"/>
    <property type="match status" value="1"/>
</dbReference>
<protein>
    <submittedName>
        <fullName evidence="2">Phytanoyl-CoA dioxygenase family protein</fullName>
    </submittedName>
</protein>
<dbReference type="InterPro" id="IPR008775">
    <property type="entry name" value="Phytyl_CoA_dOase-like"/>
</dbReference>